<dbReference type="SUPFAM" id="SSF144083">
    <property type="entry name" value="Magnesium transport protein CorA, transmembrane region"/>
    <property type="match status" value="1"/>
</dbReference>
<keyword evidence="5 13" id="KW-0812">Transmembrane</keyword>
<dbReference type="EMBL" id="RCIW01000002">
    <property type="protein sequence ID" value="RLP12771.1"/>
    <property type="molecule type" value="Genomic_DNA"/>
</dbReference>
<feature type="transmembrane region" description="Helical" evidence="13">
    <location>
        <begin position="294"/>
        <end position="313"/>
    </location>
</feature>
<evidence type="ECO:0000313" key="16">
    <source>
        <dbReference type="Proteomes" id="UP000263928"/>
    </source>
</evidence>
<dbReference type="Pfam" id="PF01544">
    <property type="entry name" value="CorA"/>
    <property type="match status" value="1"/>
</dbReference>
<evidence type="ECO:0000256" key="9">
    <source>
        <dbReference type="ARBA" id="ARBA00023136"/>
    </source>
</evidence>
<dbReference type="Gene3D" id="3.30.460.20">
    <property type="entry name" value="CorA soluble domain-like"/>
    <property type="match status" value="1"/>
</dbReference>
<dbReference type="GO" id="GO:0050897">
    <property type="term" value="F:cobalt ion binding"/>
    <property type="evidence" value="ECO:0007669"/>
    <property type="project" value="TreeGrafter"/>
</dbReference>
<dbReference type="Proteomes" id="UP000263928">
    <property type="component" value="Unassembled WGS sequence"/>
</dbReference>
<evidence type="ECO:0000256" key="6">
    <source>
        <dbReference type="ARBA" id="ARBA00022842"/>
    </source>
</evidence>
<comment type="similarity">
    <text evidence="2">Belongs to the CorA metal ion transporter (MIT) (TC 1.A.35) family.</text>
</comment>
<evidence type="ECO:0000256" key="8">
    <source>
        <dbReference type="ARBA" id="ARBA00023065"/>
    </source>
</evidence>
<protein>
    <submittedName>
        <fullName evidence="14">Magnesium and cobalt transport protein CorA</fullName>
    </submittedName>
    <submittedName>
        <fullName evidence="15">MtCorA-like</fullName>
    </submittedName>
</protein>
<evidence type="ECO:0000256" key="10">
    <source>
        <dbReference type="ARBA" id="ARBA00034269"/>
    </source>
</evidence>
<dbReference type="InterPro" id="IPR002523">
    <property type="entry name" value="MgTranspt_CorA/ZnTranspt_ZntB"/>
</dbReference>
<dbReference type="FunFam" id="1.20.58.340:FF:000004">
    <property type="entry name" value="Magnesium transport protein CorA"/>
    <property type="match status" value="1"/>
</dbReference>
<dbReference type="GO" id="GO:0005886">
    <property type="term" value="C:plasma membrane"/>
    <property type="evidence" value="ECO:0007669"/>
    <property type="project" value="UniProtKB-SubCell"/>
</dbReference>
<reference evidence="15" key="2">
    <citation type="submission" date="2018-08" db="EMBL/GenBank/DDBJ databases">
        <authorList>
            <person name="Ferrada E.E."/>
            <person name="Latorre B.A."/>
        </authorList>
    </citation>
    <scope>NUCLEOTIDE SEQUENCE [LARGE SCALE GENOMIC DNA]</scope>
    <source>
        <strain evidence="15">Propionibacterium_australiense1</strain>
    </source>
</reference>
<evidence type="ECO:0000256" key="11">
    <source>
        <dbReference type="ARBA" id="ARBA00045497"/>
    </source>
</evidence>
<dbReference type="EMBL" id="UNQJ01000001">
    <property type="protein sequence ID" value="SYZ32194.1"/>
    <property type="molecule type" value="Genomic_DNA"/>
</dbReference>
<evidence type="ECO:0000313" key="14">
    <source>
        <dbReference type="EMBL" id="RLP12771.1"/>
    </source>
</evidence>
<feature type="transmembrane region" description="Helical" evidence="13">
    <location>
        <begin position="325"/>
        <end position="345"/>
    </location>
</feature>
<reference evidence="16" key="1">
    <citation type="submission" date="2018-08" db="EMBL/GenBank/DDBJ databases">
        <authorList>
            <person name="Hornung B."/>
        </authorList>
    </citation>
    <scope>NUCLEOTIDE SEQUENCE [LARGE SCALE GENOMIC DNA]</scope>
</reference>
<organism evidence="15 16">
    <name type="scientific">Propionibacterium australiense</name>
    <dbReference type="NCBI Taxonomy" id="119981"/>
    <lineage>
        <taxon>Bacteria</taxon>
        <taxon>Bacillati</taxon>
        <taxon>Actinomycetota</taxon>
        <taxon>Actinomycetes</taxon>
        <taxon>Propionibacteriales</taxon>
        <taxon>Propionibacteriaceae</taxon>
        <taxon>Propionibacterium</taxon>
    </lineage>
</organism>
<keyword evidence="4" id="KW-1003">Cell membrane</keyword>
<dbReference type="GO" id="GO:0015095">
    <property type="term" value="F:magnesium ion transmembrane transporter activity"/>
    <property type="evidence" value="ECO:0007669"/>
    <property type="project" value="TreeGrafter"/>
</dbReference>
<comment type="function">
    <text evidence="11">Mediates influx of magnesium ions. Alternates between open and closed states. Activated by low cytoplasmic Mg(2+) levels. Inactive when cytoplasmic Mg(2+) levels are high.</text>
</comment>
<keyword evidence="16" id="KW-1185">Reference proteome</keyword>
<keyword evidence="6" id="KW-0460">Magnesium</keyword>
<dbReference type="PANTHER" id="PTHR46494">
    <property type="entry name" value="CORA FAMILY METAL ION TRANSPORTER (EUROFUNG)"/>
    <property type="match status" value="1"/>
</dbReference>
<reference evidence="14 17" key="3">
    <citation type="submission" date="2018-10" db="EMBL/GenBank/DDBJ databases">
        <title>Propionibacterium australiense Genome Sequencing and Assembly.</title>
        <authorList>
            <person name="Bernier A.-M."/>
            <person name="Bernard K."/>
        </authorList>
    </citation>
    <scope>NUCLEOTIDE SEQUENCE [LARGE SCALE GENOMIC DNA]</scope>
    <source>
        <strain evidence="14 17">NML98A078</strain>
    </source>
</reference>
<dbReference type="GO" id="GO:0015087">
    <property type="term" value="F:cobalt ion transmembrane transporter activity"/>
    <property type="evidence" value="ECO:0007669"/>
    <property type="project" value="TreeGrafter"/>
</dbReference>
<comment type="subcellular location">
    <subcellularLocation>
        <location evidence="1">Cell membrane</location>
        <topology evidence="1">Multi-pass membrane protein</topology>
    </subcellularLocation>
</comment>
<dbReference type="Gene3D" id="1.20.58.340">
    <property type="entry name" value="Magnesium transport protein CorA, transmembrane region"/>
    <property type="match status" value="2"/>
</dbReference>
<evidence type="ECO:0000256" key="12">
    <source>
        <dbReference type="SAM" id="MobiDB-lite"/>
    </source>
</evidence>
<evidence type="ECO:0000256" key="3">
    <source>
        <dbReference type="ARBA" id="ARBA00022448"/>
    </source>
</evidence>
<name>A0A383S494_9ACTN</name>
<dbReference type="InterPro" id="IPR045861">
    <property type="entry name" value="CorA_cytoplasmic_dom"/>
</dbReference>
<dbReference type="CDD" id="cd12830">
    <property type="entry name" value="MtCorA-like"/>
    <property type="match status" value="1"/>
</dbReference>
<gene>
    <name evidence="14" type="ORF">D7U36_01960</name>
    <name evidence="15" type="ORF">PROPAUS_0069</name>
</gene>
<evidence type="ECO:0000313" key="15">
    <source>
        <dbReference type="EMBL" id="SYZ32194.1"/>
    </source>
</evidence>
<evidence type="ECO:0000256" key="13">
    <source>
        <dbReference type="SAM" id="Phobius"/>
    </source>
</evidence>
<proteinExistence type="inferred from homology"/>
<evidence type="ECO:0000256" key="4">
    <source>
        <dbReference type="ARBA" id="ARBA00022475"/>
    </source>
</evidence>
<feature type="region of interest" description="Disordered" evidence="12">
    <location>
        <begin position="1"/>
        <end position="21"/>
    </location>
</feature>
<dbReference type="GO" id="GO:0000287">
    <property type="term" value="F:magnesium ion binding"/>
    <property type="evidence" value="ECO:0007669"/>
    <property type="project" value="TreeGrafter"/>
</dbReference>
<dbReference type="RefSeq" id="WP_119160581.1">
    <property type="nucleotide sequence ID" value="NZ_LR134442.1"/>
</dbReference>
<evidence type="ECO:0000256" key="7">
    <source>
        <dbReference type="ARBA" id="ARBA00022989"/>
    </source>
</evidence>
<evidence type="ECO:0000256" key="5">
    <source>
        <dbReference type="ARBA" id="ARBA00022692"/>
    </source>
</evidence>
<evidence type="ECO:0000256" key="2">
    <source>
        <dbReference type="ARBA" id="ARBA00009765"/>
    </source>
</evidence>
<keyword evidence="9 13" id="KW-0472">Membrane</keyword>
<comment type="catalytic activity">
    <reaction evidence="10">
        <text>Mg(2+)(in) = Mg(2+)(out)</text>
        <dbReference type="Rhea" id="RHEA:29827"/>
        <dbReference type="ChEBI" id="CHEBI:18420"/>
    </reaction>
</comment>
<dbReference type="PANTHER" id="PTHR46494:SF1">
    <property type="entry name" value="CORA FAMILY METAL ION TRANSPORTER (EUROFUNG)"/>
    <property type="match status" value="1"/>
</dbReference>
<keyword evidence="7 13" id="KW-1133">Transmembrane helix</keyword>
<dbReference type="Proteomes" id="UP000279336">
    <property type="component" value="Unassembled WGS sequence"/>
</dbReference>
<dbReference type="OrthoDB" id="9803416at2"/>
<evidence type="ECO:0000313" key="17">
    <source>
        <dbReference type="Proteomes" id="UP000279336"/>
    </source>
</evidence>
<dbReference type="SUPFAM" id="SSF143865">
    <property type="entry name" value="CorA soluble domain-like"/>
    <property type="match status" value="1"/>
</dbReference>
<dbReference type="AlphaFoldDB" id="A0A383S494"/>
<sequence>MRIDQNARSGRRQTATGWTTHQPMAGISTVELFDGGRRIGIEEPPELSGVLDLLADDPGRTALVTYTAPSQPQVRELGQLLDLHPLLVEDLLKGHQRPKLERHEDTLFVVAEPVLYLDDTEDVDVAEVHVLKRANLIVMLVRPSAHGMIWSGPALNYPPDFLALGSEALLYGILDAVVDSVFPVVRGVQTDLHQIERQVFSGDTAAPERIYRLGREVLDLQQAVAPVSDIIEALRAGFDKHRVADELRAHLGDVADHVRRVDVQISQVRELLTQILTVNATLTDQQRNDNMKAVSSWGAILLVPTLIGSVYGMNFSHMPELDWRYGYPMALGLMVASAVILYIVFKRRDWL</sequence>
<keyword evidence="3" id="KW-0813">Transport</keyword>
<dbReference type="InterPro" id="IPR045863">
    <property type="entry name" value="CorA_TM1_TM2"/>
</dbReference>
<accession>A0A383S494</accession>
<keyword evidence="8" id="KW-0406">Ion transport</keyword>
<evidence type="ECO:0000256" key="1">
    <source>
        <dbReference type="ARBA" id="ARBA00004651"/>
    </source>
</evidence>